<organism evidence="4 5">
    <name type="scientific">Capillimicrobium parvum</name>
    <dbReference type="NCBI Taxonomy" id="2884022"/>
    <lineage>
        <taxon>Bacteria</taxon>
        <taxon>Bacillati</taxon>
        <taxon>Actinomycetota</taxon>
        <taxon>Thermoleophilia</taxon>
        <taxon>Solirubrobacterales</taxon>
        <taxon>Capillimicrobiaceae</taxon>
        <taxon>Capillimicrobium</taxon>
    </lineage>
</organism>
<dbReference type="KEGG" id="sbae:DSM104329_01829"/>
<dbReference type="EMBL" id="CP087164">
    <property type="protein sequence ID" value="UGS35441.1"/>
    <property type="molecule type" value="Genomic_DNA"/>
</dbReference>
<feature type="compositionally biased region" description="Low complexity" evidence="2">
    <location>
        <begin position="105"/>
        <end position="120"/>
    </location>
</feature>
<comment type="similarity">
    <text evidence="1">Belongs to the AHA1 family.</text>
</comment>
<dbReference type="CDD" id="cd07814">
    <property type="entry name" value="SRPBCC_CalC_Aha1-like"/>
    <property type="match status" value="1"/>
</dbReference>
<gene>
    <name evidence="4" type="ORF">DSM104329_01829</name>
</gene>
<keyword evidence="5" id="KW-1185">Reference proteome</keyword>
<dbReference type="Proteomes" id="UP001162834">
    <property type="component" value="Chromosome"/>
</dbReference>
<name>A0A9E6XVZ9_9ACTN</name>
<reference evidence="4" key="1">
    <citation type="journal article" date="2022" name="Int. J. Syst. Evol. Microbiol.">
        <title>Pseudomonas aegrilactucae sp. nov. and Pseudomonas morbosilactucae sp. nov., pathogens causing bacterial rot of lettuce in Japan.</title>
        <authorList>
            <person name="Sawada H."/>
            <person name="Fujikawa T."/>
            <person name="Satou M."/>
        </authorList>
    </citation>
    <scope>NUCLEOTIDE SEQUENCE</scope>
    <source>
        <strain evidence="4">0166_1</strain>
    </source>
</reference>
<evidence type="ECO:0000313" key="4">
    <source>
        <dbReference type="EMBL" id="UGS35441.1"/>
    </source>
</evidence>
<feature type="domain" description="Activator of Hsp90 ATPase homologue 1/2-like C-terminal" evidence="3">
    <location>
        <begin position="13"/>
        <end position="100"/>
    </location>
</feature>
<dbReference type="AlphaFoldDB" id="A0A9E6XVZ9"/>
<feature type="region of interest" description="Disordered" evidence="2">
    <location>
        <begin position="105"/>
        <end position="128"/>
    </location>
</feature>
<dbReference type="RefSeq" id="WP_259315128.1">
    <property type="nucleotide sequence ID" value="NZ_CP087164.1"/>
</dbReference>
<evidence type="ECO:0000256" key="2">
    <source>
        <dbReference type="SAM" id="MobiDB-lite"/>
    </source>
</evidence>
<dbReference type="SUPFAM" id="SSF55961">
    <property type="entry name" value="Bet v1-like"/>
    <property type="match status" value="1"/>
</dbReference>
<proteinExistence type="inferred from homology"/>
<dbReference type="InterPro" id="IPR013538">
    <property type="entry name" value="ASHA1/2-like_C"/>
</dbReference>
<dbReference type="InterPro" id="IPR023393">
    <property type="entry name" value="START-like_dom_sf"/>
</dbReference>
<evidence type="ECO:0000256" key="1">
    <source>
        <dbReference type="ARBA" id="ARBA00006817"/>
    </source>
</evidence>
<sequence length="128" mass="13661">MSCIKEVLLPVGADDAWEAVTEPEALEEWLADAVELDLREGGSATFVLPDGEERRAIVEEVSPGERWSFWWWTGDAPGSRVTVELAPAIGGTTVRVTEAPVGPWASAAAPLAAPRRTATPGQRPLTIA</sequence>
<protein>
    <recommendedName>
        <fullName evidence="3">Activator of Hsp90 ATPase homologue 1/2-like C-terminal domain-containing protein</fullName>
    </recommendedName>
</protein>
<dbReference type="Pfam" id="PF08327">
    <property type="entry name" value="AHSA1"/>
    <property type="match status" value="1"/>
</dbReference>
<evidence type="ECO:0000313" key="5">
    <source>
        <dbReference type="Proteomes" id="UP001162834"/>
    </source>
</evidence>
<evidence type="ECO:0000259" key="3">
    <source>
        <dbReference type="Pfam" id="PF08327"/>
    </source>
</evidence>
<accession>A0A9E6XVZ9</accession>
<dbReference type="Gene3D" id="3.30.530.20">
    <property type="match status" value="1"/>
</dbReference>